<reference evidence="2 3" key="1">
    <citation type="journal article" date="2022" name="G3 (Bethesda)">
        <title>Enemy or ally: a genomic approach to elucidate the lifestyle of Phyllosticta citrichinaensis.</title>
        <authorList>
            <person name="Buijs V.A."/>
            <person name="Groenewald J.Z."/>
            <person name="Haridas S."/>
            <person name="LaButti K.M."/>
            <person name="Lipzen A."/>
            <person name="Martin F.M."/>
            <person name="Barry K."/>
            <person name="Grigoriev I.V."/>
            <person name="Crous P.W."/>
            <person name="Seidl M.F."/>
        </authorList>
    </citation>
    <scope>NUCLEOTIDE SEQUENCE [LARGE SCALE GENOMIC DNA]</scope>
    <source>
        <strain evidence="2 3">CBS 129764</strain>
    </source>
</reference>
<dbReference type="EMBL" id="JBBWUH010000006">
    <property type="protein sequence ID" value="KAK8164287.1"/>
    <property type="molecule type" value="Genomic_DNA"/>
</dbReference>
<feature type="compositionally biased region" description="Basic and acidic residues" evidence="1">
    <location>
        <begin position="123"/>
        <end position="132"/>
    </location>
</feature>
<evidence type="ECO:0000256" key="1">
    <source>
        <dbReference type="SAM" id="MobiDB-lite"/>
    </source>
</evidence>
<protein>
    <submittedName>
        <fullName evidence="2">Uncharacterized protein</fullName>
    </submittedName>
</protein>
<evidence type="ECO:0000313" key="3">
    <source>
        <dbReference type="Proteomes" id="UP001456524"/>
    </source>
</evidence>
<keyword evidence="3" id="KW-1185">Reference proteome</keyword>
<organism evidence="2 3">
    <name type="scientific">Phyllosticta citrichinensis</name>
    <dbReference type="NCBI Taxonomy" id="1130410"/>
    <lineage>
        <taxon>Eukaryota</taxon>
        <taxon>Fungi</taxon>
        <taxon>Dikarya</taxon>
        <taxon>Ascomycota</taxon>
        <taxon>Pezizomycotina</taxon>
        <taxon>Dothideomycetes</taxon>
        <taxon>Dothideomycetes incertae sedis</taxon>
        <taxon>Botryosphaeriales</taxon>
        <taxon>Phyllostictaceae</taxon>
        <taxon>Phyllosticta</taxon>
    </lineage>
</organism>
<feature type="compositionally biased region" description="Polar residues" evidence="1">
    <location>
        <begin position="105"/>
        <end position="116"/>
    </location>
</feature>
<accession>A0ABR1XRH1</accession>
<proteinExistence type="predicted"/>
<dbReference type="Proteomes" id="UP001456524">
    <property type="component" value="Unassembled WGS sequence"/>
</dbReference>
<gene>
    <name evidence="2" type="ORF">IWX90DRAFT_416072</name>
</gene>
<name>A0ABR1XRH1_9PEZI</name>
<comment type="caution">
    <text evidence="2">The sequence shown here is derived from an EMBL/GenBank/DDBJ whole genome shotgun (WGS) entry which is preliminary data.</text>
</comment>
<feature type="compositionally biased region" description="Basic and acidic residues" evidence="1">
    <location>
        <begin position="52"/>
        <end position="67"/>
    </location>
</feature>
<evidence type="ECO:0000313" key="2">
    <source>
        <dbReference type="EMBL" id="KAK8164287.1"/>
    </source>
</evidence>
<sequence length="227" mass="25427">MARIKRLATKARLSMKRLLKLRQRKTSASLEISTLIDSDAHETAQSPNPQRSSEHCEHPHADRRSEDYVCLTGDLNDTGNVENQAELPRSRESPSSESFGEADPFQSTMSDVSNPNKAGFKTCESDPLRRTEQQATRITAPRIICPREERSDFFLFGYESDTASNKSATKDGKGANAVNDYDFGGPSHYYGVCTLFRDDRQFVDTETSFELSSSGKEQVLNEDTVKE</sequence>
<feature type="region of interest" description="Disordered" evidence="1">
    <location>
        <begin position="34"/>
        <end position="135"/>
    </location>
</feature>